<feature type="repeat" description="WD" evidence="3">
    <location>
        <begin position="642"/>
        <end position="683"/>
    </location>
</feature>
<dbReference type="InterPro" id="IPR020472">
    <property type="entry name" value="WD40_PAC1"/>
</dbReference>
<keyword evidence="7" id="KW-1185">Reference proteome</keyword>
<feature type="repeat" description="WD" evidence="3">
    <location>
        <begin position="474"/>
        <end position="515"/>
    </location>
</feature>
<dbReference type="InterPro" id="IPR001680">
    <property type="entry name" value="WD40_rpt"/>
</dbReference>
<reference evidence="6 7" key="1">
    <citation type="journal article" date="2015" name="Genome Biol. Evol.">
        <title>Comparative Genomics of a Bacterivorous Green Alga Reveals Evolutionary Causalities and Consequences of Phago-Mixotrophic Mode of Nutrition.</title>
        <authorList>
            <person name="Burns J.A."/>
            <person name="Paasch A."/>
            <person name="Narechania A."/>
            <person name="Kim E."/>
        </authorList>
    </citation>
    <scope>NUCLEOTIDE SEQUENCE [LARGE SCALE GENOMIC DNA]</scope>
    <source>
        <strain evidence="6 7">PLY_AMNH</strain>
    </source>
</reference>
<dbReference type="InterPro" id="IPR056884">
    <property type="entry name" value="NPHP3-like_N"/>
</dbReference>
<dbReference type="PROSITE" id="PS50837">
    <property type="entry name" value="NACHT"/>
    <property type="match status" value="1"/>
</dbReference>
<dbReference type="Gene3D" id="3.40.50.300">
    <property type="entry name" value="P-loop containing nucleotide triphosphate hydrolases"/>
    <property type="match status" value="1"/>
</dbReference>
<dbReference type="PROSITE" id="PS50082">
    <property type="entry name" value="WD_REPEATS_2"/>
    <property type="match status" value="13"/>
</dbReference>
<evidence type="ECO:0000256" key="1">
    <source>
        <dbReference type="ARBA" id="ARBA00022574"/>
    </source>
</evidence>
<feature type="repeat" description="WD" evidence="3">
    <location>
        <begin position="387"/>
        <end position="428"/>
    </location>
</feature>
<dbReference type="PROSITE" id="PS50294">
    <property type="entry name" value="WD_REPEATS_REGION"/>
    <property type="match status" value="13"/>
</dbReference>
<feature type="repeat" description="WD" evidence="3">
    <location>
        <begin position="214"/>
        <end position="255"/>
    </location>
</feature>
<feature type="region of interest" description="Disordered" evidence="4">
    <location>
        <begin position="677"/>
        <end position="725"/>
    </location>
</feature>
<dbReference type="EMBL" id="LGRX02009880">
    <property type="protein sequence ID" value="KAK3271271.1"/>
    <property type="molecule type" value="Genomic_DNA"/>
</dbReference>
<feature type="repeat" description="WD" evidence="3">
    <location>
        <begin position="516"/>
        <end position="557"/>
    </location>
</feature>
<evidence type="ECO:0000313" key="7">
    <source>
        <dbReference type="Proteomes" id="UP001190700"/>
    </source>
</evidence>
<gene>
    <name evidence="6" type="ORF">CYMTET_20368</name>
</gene>
<dbReference type="InterPro" id="IPR015943">
    <property type="entry name" value="WD40/YVTN_repeat-like_dom_sf"/>
</dbReference>
<feature type="repeat" description="WD" evidence="3">
    <location>
        <begin position="172"/>
        <end position="213"/>
    </location>
</feature>
<evidence type="ECO:0000256" key="3">
    <source>
        <dbReference type="PROSITE-ProRule" id="PRU00221"/>
    </source>
</evidence>
<dbReference type="SUPFAM" id="SSF52540">
    <property type="entry name" value="P-loop containing nucleoside triphosphate hydrolases"/>
    <property type="match status" value="1"/>
</dbReference>
<dbReference type="PROSITE" id="PS00678">
    <property type="entry name" value="WD_REPEATS_1"/>
    <property type="match status" value="5"/>
</dbReference>
<comment type="caution">
    <text evidence="6">The sequence shown here is derived from an EMBL/GenBank/DDBJ whole genome shotgun (WGS) entry which is preliminary data.</text>
</comment>
<sequence>MQSSIGRPAGSGSSQLALQPSQAVSLLDDVDRFLLTYNTELRERPSLTSFRACDSPISTVLSHLYPDDHLSGRLLHKPNHWPAACGQLRGHEQAVTGVAYSSDGTLLASASKDNTVRVWSASNRAQLLCLRGHTAPVRAVAFSPNERWLASGSADSTVLLWDVVSGAKQAVLQGHTAEVWSVCFSPCGRIIASASWDSTVRTWQTESKAESRQLIGHTDQVHGVAFSPDGNLIASASDDRTARLWDATSGKVLTVLGNHLGTVHAVAFAPHGGTLATSCADCRVRIWNTYTSDLVKVFEGHQAAVYGIDFSPDGTLLASGAWDRALRVWDVGSGEALANGALQGPDREIYDVKFRPDGSEVAAASWDKGVWLFSTTSARDVRPDEGGGGHIGVVYDVAFSPDGNRLASASVDTTVGLWRLAEEGRAARETVLEGHTDRVLAVDFSPDGTLLASVSWDGTGSLWRVAGGDLQAKLCGHTNRVIGVAFSPDSRWLASASLDQTVRLWDSQSGAELGRLEGHSGAVFGVQFGPCGDVLASASADRTICLWDTATRSAKARLLGHSDKVRRAVFSPSGALLASASCDCTVGLWDAARGELLAMLEGHRRDVFGVAFSPDGELLASAAWDGTVRLWNVIGRTVCAVMEGHRDAVLTVAFHPSGKYMASGGFVDGVRLWDIPSAEDRPPQNTERSAHSTEVAPSLRLLDAGGEQGGGQADEGWFEPNGRSLPRLDPDEDGAWRAEAQALDDLATLQHLSVAEQQFVLHSGVSVSFLIGFEKWLRGRYPGRQLSTKEVVEMVVIPATREAACRYIALPQMRGDVGRPTFFLSHMWAGQFSKLVGRVRDALKDADPDTTYVWNDIFAINQHGGMEGAMGADLKLLQEVLRCTHQGTLLVMDHVHMNGIDMLPIGRAWCIFEIWSTLHLRGEAFLHLEEGNLDPKVWSRVVGDLAIEHCYAWAPEDKDMILSSVRETIGIPALNHRVKVLFILRPLFMEASDSFFLNERRDFDLNLGLFDDWLMQTWRPGRVLWISGPPGGGKSSVFGEIVRRSQRGHQPASVPEGCPATFALLFFAVRHDDVRRREALLIIRTLAHQLFLAFPHQLGPYYSTLRVDQINQIRSVGDLFELLLREPIMAHVSCAERIVIFLDAVDEGLEAFLEDTAAWMQRCRHNQVLRLLCLQLRQLPPNVSIAFTSRSLSGDRSPLEYIERMIAGYEPSAVTRVTVAQFFTPSGSSALACHPHLPGKATLSTRQSYTPEQPLIDAATGAEDVTALGAQTDGDSNMMRRRILHELRAINVSPNYAAYAQMEDLENRSLNQLYSLYMAECEKKWGSLTRLVELLPVLAASREPLAVSQLIAIGFPDAAATVRLAGFLFHISESFKVAVVHKSVLEFFTSETDAAAFHVDVLKGHQILFNALMVEWQTSAQPSRYCLRHAVVHAHLGAISIDQIVSLFIANNMRFWQRCFEYGVAEEVYQDMLELSAFMKSSAGTLQSSACATQPECEDPLPICPASCLSCSIG</sequence>
<proteinExistence type="predicted"/>
<dbReference type="Pfam" id="PF00400">
    <property type="entry name" value="WD40"/>
    <property type="match status" value="14"/>
</dbReference>
<dbReference type="PRINTS" id="PR00320">
    <property type="entry name" value="GPROTEINBRPT"/>
</dbReference>
<dbReference type="CDD" id="cd00200">
    <property type="entry name" value="WD40"/>
    <property type="match status" value="2"/>
</dbReference>
<evidence type="ECO:0000259" key="5">
    <source>
        <dbReference type="PROSITE" id="PS50837"/>
    </source>
</evidence>
<keyword evidence="2" id="KW-0677">Repeat</keyword>
<feature type="repeat" description="WD" evidence="3">
    <location>
        <begin position="600"/>
        <end position="633"/>
    </location>
</feature>
<dbReference type="InterPro" id="IPR027417">
    <property type="entry name" value="P-loop_NTPase"/>
</dbReference>
<feature type="repeat" description="WD" evidence="3">
    <location>
        <begin position="256"/>
        <end position="297"/>
    </location>
</feature>
<feature type="repeat" description="WD" evidence="3">
    <location>
        <begin position="298"/>
        <end position="339"/>
    </location>
</feature>
<dbReference type="SMART" id="SM00320">
    <property type="entry name" value="WD40"/>
    <property type="match status" value="14"/>
</dbReference>
<dbReference type="InterPro" id="IPR036322">
    <property type="entry name" value="WD40_repeat_dom_sf"/>
</dbReference>
<dbReference type="PANTHER" id="PTHR19879">
    <property type="entry name" value="TRANSCRIPTION INITIATION FACTOR TFIID"/>
    <property type="match status" value="1"/>
</dbReference>
<protein>
    <recommendedName>
        <fullName evidence="5">NACHT domain-containing protein</fullName>
    </recommendedName>
</protein>
<dbReference type="PANTHER" id="PTHR19879:SF9">
    <property type="entry name" value="TRANSCRIPTION INITIATION FACTOR TFIID SUBUNIT 5"/>
    <property type="match status" value="1"/>
</dbReference>
<name>A0AAE0G473_9CHLO</name>
<feature type="domain" description="NACHT" evidence="5">
    <location>
        <begin position="1022"/>
        <end position="1147"/>
    </location>
</feature>
<feature type="repeat" description="WD" evidence="3">
    <location>
        <begin position="558"/>
        <end position="599"/>
    </location>
</feature>
<organism evidence="6 7">
    <name type="scientific">Cymbomonas tetramitiformis</name>
    <dbReference type="NCBI Taxonomy" id="36881"/>
    <lineage>
        <taxon>Eukaryota</taxon>
        <taxon>Viridiplantae</taxon>
        <taxon>Chlorophyta</taxon>
        <taxon>Pyramimonadophyceae</taxon>
        <taxon>Pyramimonadales</taxon>
        <taxon>Pyramimonadaceae</taxon>
        <taxon>Cymbomonas</taxon>
    </lineage>
</organism>
<feature type="repeat" description="WD" evidence="3">
    <location>
        <begin position="432"/>
        <end position="473"/>
    </location>
</feature>
<accession>A0AAE0G473</accession>
<dbReference type="Gene3D" id="2.130.10.10">
    <property type="entry name" value="YVTN repeat-like/Quinoprotein amine dehydrogenase"/>
    <property type="match status" value="6"/>
</dbReference>
<evidence type="ECO:0000313" key="6">
    <source>
        <dbReference type="EMBL" id="KAK3271271.1"/>
    </source>
</evidence>
<evidence type="ECO:0000256" key="4">
    <source>
        <dbReference type="SAM" id="MobiDB-lite"/>
    </source>
</evidence>
<dbReference type="InterPro" id="IPR019775">
    <property type="entry name" value="WD40_repeat_CS"/>
</dbReference>
<dbReference type="Proteomes" id="UP001190700">
    <property type="component" value="Unassembled WGS sequence"/>
</dbReference>
<feature type="repeat" description="WD" evidence="3">
    <location>
        <begin position="88"/>
        <end position="129"/>
    </location>
</feature>
<dbReference type="InterPro" id="IPR007111">
    <property type="entry name" value="NACHT_NTPase"/>
</dbReference>
<evidence type="ECO:0000256" key="2">
    <source>
        <dbReference type="ARBA" id="ARBA00022737"/>
    </source>
</evidence>
<feature type="repeat" description="WD" evidence="3">
    <location>
        <begin position="130"/>
        <end position="171"/>
    </location>
</feature>
<dbReference type="Pfam" id="PF24883">
    <property type="entry name" value="NPHP3_N"/>
    <property type="match status" value="1"/>
</dbReference>
<dbReference type="SUPFAM" id="SSF50978">
    <property type="entry name" value="WD40 repeat-like"/>
    <property type="match status" value="2"/>
</dbReference>
<keyword evidence="1 3" id="KW-0853">WD repeat</keyword>